<evidence type="ECO:0000313" key="12">
    <source>
        <dbReference type="Proteomes" id="UP000685013"/>
    </source>
</evidence>
<feature type="compositionally biased region" description="Polar residues" evidence="8">
    <location>
        <begin position="424"/>
        <end position="449"/>
    </location>
</feature>
<dbReference type="PANTHER" id="PTHR46450:SF1">
    <property type="entry name" value="INACTIVE HISTONE-LYSINE N-METHYLTRANSFERASE SUVR1-RELATED"/>
    <property type="match status" value="1"/>
</dbReference>
<feature type="region of interest" description="Disordered" evidence="8">
    <location>
        <begin position="316"/>
        <end position="340"/>
    </location>
</feature>
<keyword evidence="6" id="KW-0862">Zinc</keyword>
<evidence type="ECO:0000256" key="7">
    <source>
        <dbReference type="ARBA" id="ARBA00023242"/>
    </source>
</evidence>
<dbReference type="Pfam" id="PF10440">
    <property type="entry name" value="WIYLD"/>
    <property type="match status" value="1"/>
</dbReference>
<feature type="compositionally biased region" description="Basic and acidic residues" evidence="8">
    <location>
        <begin position="214"/>
        <end position="233"/>
    </location>
</feature>
<dbReference type="InterPro" id="IPR018848">
    <property type="entry name" value="WIYLD_domain"/>
</dbReference>
<dbReference type="InterPro" id="IPR001214">
    <property type="entry name" value="SET_dom"/>
</dbReference>
<dbReference type="Pfam" id="PF05033">
    <property type="entry name" value="Pre-SET"/>
    <property type="match status" value="1"/>
</dbReference>
<feature type="region of interest" description="Disordered" evidence="8">
    <location>
        <begin position="414"/>
        <end position="456"/>
    </location>
</feature>
<dbReference type="CDD" id="cd10538">
    <property type="entry name" value="SET_SETDB-like"/>
    <property type="match status" value="1"/>
</dbReference>
<organism evidence="11 12">
    <name type="scientific">Cucurbita argyrosperma subsp. sororia</name>
    <dbReference type="NCBI Taxonomy" id="37648"/>
    <lineage>
        <taxon>Eukaryota</taxon>
        <taxon>Viridiplantae</taxon>
        <taxon>Streptophyta</taxon>
        <taxon>Embryophyta</taxon>
        <taxon>Tracheophyta</taxon>
        <taxon>Spermatophyta</taxon>
        <taxon>Magnoliopsida</taxon>
        <taxon>eudicotyledons</taxon>
        <taxon>Gunneridae</taxon>
        <taxon>Pentapetalae</taxon>
        <taxon>rosids</taxon>
        <taxon>fabids</taxon>
        <taxon>Cucurbitales</taxon>
        <taxon>Cucurbitaceae</taxon>
        <taxon>Cucurbiteae</taxon>
        <taxon>Cucurbita</taxon>
    </lineage>
</organism>
<keyword evidence="3" id="KW-0158">Chromosome</keyword>
<evidence type="ECO:0000256" key="6">
    <source>
        <dbReference type="ARBA" id="ARBA00022833"/>
    </source>
</evidence>
<dbReference type="GO" id="GO:0005694">
    <property type="term" value="C:chromosome"/>
    <property type="evidence" value="ECO:0007669"/>
    <property type="project" value="UniProtKB-SubCell"/>
</dbReference>
<evidence type="ECO:0000259" key="9">
    <source>
        <dbReference type="PROSITE" id="PS50280"/>
    </source>
</evidence>
<evidence type="ECO:0000313" key="11">
    <source>
        <dbReference type="EMBL" id="KAG6576084.1"/>
    </source>
</evidence>
<comment type="subcellular location">
    <subcellularLocation>
        <location evidence="2">Chromosome</location>
    </subcellularLocation>
    <subcellularLocation>
        <location evidence="1">Nucleus</location>
    </subcellularLocation>
</comment>
<keyword evidence="5" id="KW-0479">Metal-binding</keyword>
<name>A0AAV6M6G1_9ROSI</name>
<evidence type="ECO:0000256" key="1">
    <source>
        <dbReference type="ARBA" id="ARBA00004123"/>
    </source>
</evidence>
<dbReference type="Pfam" id="PF00856">
    <property type="entry name" value="SET"/>
    <property type="match status" value="1"/>
</dbReference>
<gene>
    <name evidence="11" type="primary">SUVR2</name>
    <name evidence="11" type="ORF">SDJN03_26723</name>
</gene>
<evidence type="ECO:0000256" key="5">
    <source>
        <dbReference type="ARBA" id="ARBA00022723"/>
    </source>
</evidence>
<accession>A0AAV6M6G1</accession>
<evidence type="ECO:0000259" key="10">
    <source>
        <dbReference type="PROSITE" id="PS50867"/>
    </source>
</evidence>
<comment type="caution">
    <text evidence="11">The sequence shown here is derived from an EMBL/GenBank/DDBJ whole genome shotgun (WGS) entry which is preliminary data.</text>
</comment>
<sequence length="906" mass="100838">MIFSSSISISRLLDELLSSSISLSPLLEYRTTFGFRGPNDLRGFAFLISVYLIGSSSKFPGTIRKEMSVMHVGTFVLWIGINMAPNPRVLKAFRAMKDIGISEDKTKPILKKLLKLYDKNWELIEEENYRVLADSIFDEEDSKAIEEKKCQNSQVEDFGEEVQAPDEPERPLKRLRLRGQETQVDGMALKKPKLEEDVFPETCPKQQMQLSGSKRSETDPSSSRRVDKGKEPVSPHVVARVKKSSLERPSAAVRIKEPGAESGAKNSRVRASGAQALLKPKDEPFTDDTFTNEMPIAAIHPDSSRKEVYSIANDSVRKPDGQVAQASLPSDGSNKGDGMETSCKKITGSELATVTEEVHPNLEIASSPLGEEGSISRIPLLDVMKNSDPIYNPGDVANEGDLNHLLTSVNEPVSPVSDREFASQVPSILESSSVSNDQAIHDASQSSKEMPNGHSEDVARKELDNLEAANPHNLMVVSPSQQATDDFSFSHDVDDITKGEERVQVPWVNEINKEHPPFFHYIPRSLIFQSAFVNFSLSLIGNDNCCESCFGNCLTSSVPCACARETGDNYAYTPEGLVKEDVLEEWISLARDSQGNHQFYCKECPLERSKNDDCLEPCKGHLERKLIKECWSKCGCSKHCGNRVVQRGITRKLQVFFTSEGKGWGLRTLEDLPKGSFVCEYAGEILTISEMYHRKVQNTKNGQHTDPVLLDAFWNKEEPFKEEKALCLDATNFGNVARFINHRCFDANLVDAAVEIETPDHHNYHLALFTTRKIDAMEELTWDYGIDFDDLDHPVKPFLCQCGSKFCRNMKRSSRSKSASSSGVTPLAPLPVLTKAGGFHVPAIERCETRAAFPTNSFTGFFLPSWGIGQLSGFVGRIDLPGFAFLVSVYLIGSSSKFPRTIWKEM</sequence>
<dbReference type="AlphaFoldDB" id="A0AAV6M6G1"/>
<dbReference type="GO" id="GO:0005634">
    <property type="term" value="C:nucleus"/>
    <property type="evidence" value="ECO:0007669"/>
    <property type="project" value="UniProtKB-SubCell"/>
</dbReference>
<dbReference type="GO" id="GO:0042054">
    <property type="term" value="F:histone methyltransferase activity"/>
    <property type="evidence" value="ECO:0007669"/>
    <property type="project" value="InterPro"/>
</dbReference>
<feature type="compositionally biased region" description="Polar residues" evidence="8">
    <location>
        <begin position="324"/>
        <end position="333"/>
    </location>
</feature>
<feature type="domain" description="Pre-SET" evidence="10">
    <location>
        <begin position="552"/>
        <end position="648"/>
    </location>
</feature>
<dbReference type="EMBL" id="JAGKQH010000017">
    <property type="protein sequence ID" value="KAG6576084.1"/>
    <property type="molecule type" value="Genomic_DNA"/>
</dbReference>
<dbReference type="PROSITE" id="PS50867">
    <property type="entry name" value="PRE_SET"/>
    <property type="match status" value="1"/>
</dbReference>
<dbReference type="GO" id="GO:0008270">
    <property type="term" value="F:zinc ion binding"/>
    <property type="evidence" value="ECO:0007669"/>
    <property type="project" value="InterPro"/>
</dbReference>
<feature type="non-terminal residue" evidence="11">
    <location>
        <position position="1"/>
    </location>
</feature>
<feature type="compositionally biased region" description="Polar residues" evidence="8">
    <location>
        <begin position="204"/>
        <end position="213"/>
    </location>
</feature>
<keyword evidence="4" id="KW-0808">Transferase</keyword>
<dbReference type="InterPro" id="IPR007728">
    <property type="entry name" value="Pre-SET_dom"/>
</dbReference>
<dbReference type="PANTHER" id="PTHR46450">
    <property type="entry name" value="INACTIVE HISTONE-LYSINE N-METHYLTRANSFERASE SUVR1-RELATED"/>
    <property type="match status" value="1"/>
</dbReference>
<protein>
    <submittedName>
        <fullName evidence="11">Inactive histone-lysine N-methyltransferase SUVR2</fullName>
    </submittedName>
</protein>
<dbReference type="FunFam" id="2.170.270.10:FF:000046">
    <property type="entry name" value="SET-domain containing protein lysine methyltransferase family protein"/>
    <property type="match status" value="1"/>
</dbReference>
<dbReference type="InterPro" id="IPR025776">
    <property type="entry name" value="SUVR4/1/2"/>
</dbReference>
<keyword evidence="7" id="KW-0539">Nucleus</keyword>
<feature type="compositionally biased region" description="Acidic residues" evidence="8">
    <location>
        <begin position="157"/>
        <end position="166"/>
    </location>
</feature>
<dbReference type="SMART" id="SM00468">
    <property type="entry name" value="PreSET"/>
    <property type="match status" value="1"/>
</dbReference>
<dbReference type="SMART" id="SM00317">
    <property type="entry name" value="SET"/>
    <property type="match status" value="1"/>
</dbReference>
<feature type="domain" description="SET" evidence="9">
    <location>
        <begin position="651"/>
        <end position="785"/>
    </location>
</feature>
<dbReference type="PROSITE" id="PS50280">
    <property type="entry name" value="SET"/>
    <property type="match status" value="1"/>
</dbReference>
<keyword evidence="12" id="KW-1185">Reference proteome</keyword>
<dbReference type="Proteomes" id="UP000685013">
    <property type="component" value="Chromosome 17"/>
</dbReference>
<dbReference type="PROSITE" id="PS51580">
    <property type="entry name" value="SAM_MT43_3"/>
    <property type="match status" value="1"/>
</dbReference>
<evidence type="ECO:0000256" key="8">
    <source>
        <dbReference type="SAM" id="MobiDB-lite"/>
    </source>
</evidence>
<evidence type="ECO:0000256" key="2">
    <source>
        <dbReference type="ARBA" id="ARBA00004286"/>
    </source>
</evidence>
<proteinExistence type="predicted"/>
<evidence type="ECO:0000256" key="3">
    <source>
        <dbReference type="ARBA" id="ARBA00022454"/>
    </source>
</evidence>
<feature type="region of interest" description="Disordered" evidence="8">
    <location>
        <begin position="149"/>
        <end position="289"/>
    </location>
</feature>
<reference evidence="11 12" key="1">
    <citation type="journal article" date="2021" name="Hortic Res">
        <title>The domestication of Cucurbita argyrosperma as revealed by the genome of its wild relative.</title>
        <authorList>
            <person name="Barrera-Redondo J."/>
            <person name="Sanchez-de la Vega G."/>
            <person name="Aguirre-Liguori J.A."/>
            <person name="Castellanos-Morales G."/>
            <person name="Gutierrez-Guerrero Y.T."/>
            <person name="Aguirre-Dugua X."/>
            <person name="Aguirre-Planter E."/>
            <person name="Tenaillon M.I."/>
            <person name="Lira-Saade R."/>
            <person name="Eguiarte L.E."/>
        </authorList>
    </citation>
    <scope>NUCLEOTIDE SEQUENCE [LARGE SCALE GENOMIC DNA]</scope>
    <source>
        <strain evidence="11">JBR-2021</strain>
    </source>
</reference>
<evidence type="ECO:0000256" key="4">
    <source>
        <dbReference type="ARBA" id="ARBA00022679"/>
    </source>
</evidence>